<dbReference type="RefSeq" id="XP_013356962.1">
    <property type="nucleotide sequence ID" value="XM_013501508.1"/>
</dbReference>
<dbReference type="InterPro" id="IPR059120">
    <property type="entry name" value="Cullin-like_AB"/>
</dbReference>
<protein>
    <recommendedName>
        <fullName evidence="3">Cullin family profile domain-containing protein</fullName>
    </recommendedName>
</protein>
<dbReference type="EMBL" id="HG686520">
    <property type="protein sequence ID" value="CDJ34399.1"/>
    <property type="molecule type" value="Genomic_DNA"/>
</dbReference>
<keyword evidence="5" id="KW-1185">Reference proteome</keyword>
<reference evidence="4" key="1">
    <citation type="submission" date="2013-10" db="EMBL/GenBank/DDBJ databases">
        <title>Genomic analysis of the causative agents of coccidiosis in chickens.</title>
        <authorList>
            <person name="Reid A.J."/>
            <person name="Blake D."/>
            <person name="Billington K."/>
            <person name="Browne H."/>
            <person name="Dunn M."/>
            <person name="Hung S."/>
            <person name="Kawahara F."/>
            <person name="Miranda-Saavedra D."/>
            <person name="Mourier T."/>
            <person name="Nagra H."/>
            <person name="Otto T.D."/>
            <person name="Rawlings N."/>
            <person name="Sanchez A."/>
            <person name="Sanders M."/>
            <person name="Subramaniam C."/>
            <person name="Tay Y."/>
            <person name="Dear P."/>
            <person name="Doerig C."/>
            <person name="Gruber A."/>
            <person name="Parkinson J."/>
            <person name="Shirley M."/>
            <person name="Wan K.L."/>
            <person name="Berriman M."/>
            <person name="Tomley F."/>
            <person name="Pain A."/>
        </authorList>
    </citation>
    <scope>NUCLEOTIDE SEQUENCE [LARGE SCALE GENOMIC DNA]</scope>
    <source>
        <strain evidence="4">Houghton</strain>
    </source>
</reference>
<feature type="compositionally biased region" description="Polar residues" evidence="2">
    <location>
        <begin position="250"/>
        <end position="260"/>
    </location>
</feature>
<dbReference type="OrthoDB" id="27073at2759"/>
<dbReference type="VEuPathDB" id="ToxoDB:EMH_0001360"/>
<evidence type="ECO:0000256" key="1">
    <source>
        <dbReference type="PROSITE-ProRule" id="PRU00330"/>
    </source>
</evidence>
<dbReference type="GO" id="GO:0031625">
    <property type="term" value="F:ubiquitin protein ligase binding"/>
    <property type="evidence" value="ECO:0007669"/>
    <property type="project" value="InterPro"/>
</dbReference>
<evidence type="ECO:0000313" key="5">
    <source>
        <dbReference type="Proteomes" id="UP000030744"/>
    </source>
</evidence>
<proteinExistence type="inferred from homology"/>
<dbReference type="PROSITE" id="PS50069">
    <property type="entry name" value="CULLIN_2"/>
    <property type="match status" value="1"/>
</dbReference>
<evidence type="ECO:0000256" key="2">
    <source>
        <dbReference type="SAM" id="MobiDB-lite"/>
    </source>
</evidence>
<accession>U6K8Z1</accession>
<organism evidence="4 5">
    <name type="scientific">Eimeria mitis</name>
    <dbReference type="NCBI Taxonomy" id="44415"/>
    <lineage>
        <taxon>Eukaryota</taxon>
        <taxon>Sar</taxon>
        <taxon>Alveolata</taxon>
        <taxon>Apicomplexa</taxon>
        <taxon>Conoidasida</taxon>
        <taxon>Coccidia</taxon>
        <taxon>Eucoccidiorida</taxon>
        <taxon>Eimeriorina</taxon>
        <taxon>Eimeriidae</taxon>
        <taxon>Eimeria</taxon>
    </lineage>
</organism>
<evidence type="ECO:0000259" key="3">
    <source>
        <dbReference type="PROSITE" id="PS50069"/>
    </source>
</evidence>
<dbReference type="SUPFAM" id="SSF75632">
    <property type="entry name" value="Cullin homology domain"/>
    <property type="match status" value="1"/>
</dbReference>
<dbReference type="InterPro" id="IPR016158">
    <property type="entry name" value="Cullin_homology"/>
</dbReference>
<dbReference type="Pfam" id="PF26557">
    <property type="entry name" value="Cullin_AB"/>
    <property type="match status" value="1"/>
</dbReference>
<dbReference type="AlphaFoldDB" id="U6K8Z1"/>
<dbReference type="GO" id="GO:0006511">
    <property type="term" value="P:ubiquitin-dependent protein catabolic process"/>
    <property type="evidence" value="ECO:0007669"/>
    <property type="project" value="InterPro"/>
</dbReference>
<name>U6K8Z1_9EIME</name>
<dbReference type="GeneID" id="25375211"/>
<dbReference type="InterPro" id="IPR036317">
    <property type="entry name" value="Cullin_homology_sf"/>
</dbReference>
<feature type="domain" description="Cullin family profile" evidence="3">
    <location>
        <begin position="3"/>
        <end position="397"/>
    </location>
</feature>
<comment type="similarity">
    <text evidence="1">Belongs to the cullin family.</text>
</comment>
<gene>
    <name evidence="4" type="ORF">EMH_0001360</name>
</gene>
<dbReference type="Proteomes" id="UP000030744">
    <property type="component" value="Unassembled WGS sequence"/>
</dbReference>
<dbReference type="Gene3D" id="3.30.230.130">
    <property type="entry name" value="Cullin, Chain C, Domain 2"/>
    <property type="match status" value="1"/>
</dbReference>
<feature type="region of interest" description="Disordered" evidence="2">
    <location>
        <begin position="241"/>
        <end position="261"/>
    </location>
</feature>
<evidence type="ECO:0000313" key="4">
    <source>
        <dbReference type="EMBL" id="CDJ34399.1"/>
    </source>
</evidence>
<reference evidence="4" key="2">
    <citation type="submission" date="2013-10" db="EMBL/GenBank/DDBJ databases">
        <authorList>
            <person name="Aslett M."/>
        </authorList>
    </citation>
    <scope>NUCLEOTIDE SEQUENCE [LARGE SCALE GENOMIC DNA]</scope>
    <source>
        <strain evidence="4">Houghton</strain>
    </source>
</reference>
<sequence length="471" mass="52342">MLTVEEAVAAYMDLQLRRAAAATLPANDGQTPDTNIWEETVARLCSRLHFPERFLSAYARLLACRLLPEWAIWGLCGRLGPLGSDKLSGRLEGIPIHIRLARARRAAGDNHAAYRAFFENSDTPYNHRAVGTVDVFSDVAATVCALELRVWEAIQHAFEARCPVPPEEQWRVRQVISDIAAASETMLLYARHVQQKKTSLAPRAEVVSSDTTAAEASPVVENAVTGAGQQLQRPTVQLKYEHATSDRNPETQSEPTVSTGTKHELTCRFEALVLTKTAWEMYLPLGAPETSRHATQQLGPDVLLGQLHKQLVNTGGLKIPKELHTHLEAFSSMYKTHFPERQLLWLWRAGHADMTVILRQQPHATQRHAGTCAELKAADFRVCLLASFVLLLFNEYDFVANLDDKMRQCQLKFLNNQWGKMLNTVGRIPLISVQTAAQLIGISAEEALVILEGLQIDPQNLLNLTLGVCLA</sequence>